<accession>A0A223VAC6</accession>
<evidence type="ECO:0000313" key="2">
    <source>
        <dbReference type="Proteomes" id="UP000215244"/>
    </source>
</evidence>
<dbReference type="EMBL" id="CP022957">
    <property type="protein sequence ID" value="ASV32331.1"/>
    <property type="molecule type" value="Genomic_DNA"/>
</dbReference>
<dbReference type="Gene3D" id="3.60.15.10">
    <property type="entry name" value="Ribonuclease Z/Hydroxyacylglutathione hydrolase-like"/>
    <property type="match status" value="1"/>
</dbReference>
<dbReference type="AlphaFoldDB" id="A0A223VAC6"/>
<name>A0A223VAC6_9FLAO</name>
<dbReference type="InterPro" id="IPR036866">
    <property type="entry name" value="RibonucZ/Hydroxyglut_hydro"/>
</dbReference>
<protein>
    <submittedName>
        <fullName evidence="1">Uncharacterized protein</fullName>
    </submittedName>
</protein>
<dbReference type="SUPFAM" id="SSF56281">
    <property type="entry name" value="Metallo-hydrolase/oxidoreductase"/>
    <property type="match status" value="1"/>
</dbReference>
<dbReference type="Proteomes" id="UP000215244">
    <property type="component" value="Chromosome"/>
</dbReference>
<dbReference type="PANTHER" id="PTHR30619">
    <property type="entry name" value="DNA INTERNALIZATION/COMPETENCE PROTEIN COMEC/REC2"/>
    <property type="match status" value="1"/>
</dbReference>
<dbReference type="InterPro" id="IPR052159">
    <property type="entry name" value="Competence_DNA_uptake"/>
</dbReference>
<sequence>MIIKFLEAHKGDSILISHQDDEGTSRNILIDGGMSSTYFNSSYNQYGQLHLEIEKIKKRKEKIDLLILSHIDNDHIEGLLKWFSTDAKAYNLVGQVWFNSGKSIAQFFKKEENNDLRLNLKVPNTTYTGVAEAIEFEDYLLKHKIWDKKIIRQGDEFALFGVQLKILSPDNSQLKKLVGEYNKKTGDPVYTSGKKEDWAKNLKDIIQKETLDSFRFKQDTSVKNGSSITVLLTYAEKNFLFLADSHPDRVLKSLQELGYSKEKPIPVELFQISHHGSKSNMHKELLEVVKTNKYVISTDSSSHGHPHKATLARIISVNPQAVIYFNYENVKKSIFTEQDLNDFPNFETKLISEYPVSK</sequence>
<dbReference type="InterPro" id="IPR001279">
    <property type="entry name" value="Metallo-B-lactamas"/>
</dbReference>
<dbReference type="Pfam" id="PF00753">
    <property type="entry name" value="Lactamase_B"/>
    <property type="match status" value="1"/>
</dbReference>
<keyword evidence="2" id="KW-1185">Reference proteome</keyword>
<proteinExistence type="predicted"/>
<dbReference type="KEGG" id="marb:CJ263_20040"/>
<organism evidence="1 2">
    <name type="scientific">Maribacter cobaltidurans</name>
    <dbReference type="NCBI Taxonomy" id="1178778"/>
    <lineage>
        <taxon>Bacteria</taxon>
        <taxon>Pseudomonadati</taxon>
        <taxon>Bacteroidota</taxon>
        <taxon>Flavobacteriia</taxon>
        <taxon>Flavobacteriales</taxon>
        <taxon>Flavobacteriaceae</taxon>
        <taxon>Maribacter</taxon>
    </lineage>
</organism>
<dbReference type="RefSeq" id="WP_094998887.1">
    <property type="nucleotide sequence ID" value="NZ_BMJL01000011.1"/>
</dbReference>
<gene>
    <name evidence="1" type="ORF">CJ263_20040</name>
</gene>
<evidence type="ECO:0000313" key="1">
    <source>
        <dbReference type="EMBL" id="ASV32331.1"/>
    </source>
</evidence>
<dbReference type="PANTHER" id="PTHR30619:SF1">
    <property type="entry name" value="RECOMBINATION PROTEIN 2"/>
    <property type="match status" value="1"/>
</dbReference>
<dbReference type="OrthoDB" id="418728at2"/>
<reference evidence="1 2" key="1">
    <citation type="submission" date="2017-08" db="EMBL/GenBank/DDBJ databases">
        <title>The complete genome sequence of Maribacter sp. B1, isolated from deep-sea sediment.</title>
        <authorList>
            <person name="Wu Y.-H."/>
            <person name="Cheng H."/>
            <person name="Xu X.-W."/>
        </authorList>
    </citation>
    <scope>NUCLEOTIDE SEQUENCE [LARGE SCALE GENOMIC DNA]</scope>
    <source>
        <strain evidence="1 2">B1</strain>
    </source>
</reference>